<dbReference type="InterPro" id="IPR023187">
    <property type="entry name" value="Tscrpt_reg_MarR-type_CS"/>
</dbReference>
<evidence type="ECO:0000256" key="3">
    <source>
        <dbReference type="ARBA" id="ARBA00023163"/>
    </source>
</evidence>
<accession>A0ABP7MXA7</accession>
<sequence length="177" mass="18997">MQDTLGARDKGRSEASPTGPTACDHDVGADTTLKTMTDRQLALQAWESLFRAQHELLAAMSADFAGAPITQAEYDVLLTVVRAPGMTTRLRDITANSLISQPSVSRLVDRMVSRGLVDKATDPDDGRGAIVTATDAGARAFRVVAATHGRSIAERMSVLDDDEMRTLLALTERLRGS</sequence>
<organism evidence="6 7">
    <name type="scientific">Microbacterium soli</name>
    <dbReference type="NCBI Taxonomy" id="446075"/>
    <lineage>
        <taxon>Bacteria</taxon>
        <taxon>Bacillati</taxon>
        <taxon>Actinomycetota</taxon>
        <taxon>Actinomycetes</taxon>
        <taxon>Micrococcales</taxon>
        <taxon>Microbacteriaceae</taxon>
        <taxon>Microbacterium</taxon>
    </lineage>
</organism>
<dbReference type="PROSITE" id="PS01117">
    <property type="entry name" value="HTH_MARR_1"/>
    <property type="match status" value="1"/>
</dbReference>
<evidence type="ECO:0000256" key="4">
    <source>
        <dbReference type="SAM" id="MobiDB-lite"/>
    </source>
</evidence>
<evidence type="ECO:0000256" key="1">
    <source>
        <dbReference type="ARBA" id="ARBA00023015"/>
    </source>
</evidence>
<name>A0ABP7MXA7_9MICO</name>
<keyword evidence="3" id="KW-0804">Transcription</keyword>
<dbReference type="PANTHER" id="PTHR33164">
    <property type="entry name" value="TRANSCRIPTIONAL REGULATOR, MARR FAMILY"/>
    <property type="match status" value="1"/>
</dbReference>
<feature type="region of interest" description="Disordered" evidence="4">
    <location>
        <begin position="1"/>
        <end position="27"/>
    </location>
</feature>
<protein>
    <recommendedName>
        <fullName evidence="5">HTH marR-type domain-containing protein</fullName>
    </recommendedName>
</protein>
<dbReference type="InterPro" id="IPR036390">
    <property type="entry name" value="WH_DNA-bd_sf"/>
</dbReference>
<proteinExistence type="predicted"/>
<dbReference type="InterPro" id="IPR036388">
    <property type="entry name" value="WH-like_DNA-bd_sf"/>
</dbReference>
<feature type="domain" description="HTH marR-type" evidence="5">
    <location>
        <begin position="42"/>
        <end position="176"/>
    </location>
</feature>
<evidence type="ECO:0000313" key="7">
    <source>
        <dbReference type="Proteomes" id="UP001501591"/>
    </source>
</evidence>
<gene>
    <name evidence="6" type="ORF">GCM10022383_08210</name>
</gene>
<dbReference type="PANTHER" id="PTHR33164:SF104">
    <property type="entry name" value="TRANSCRIPTIONAL REGULATORY PROTEIN"/>
    <property type="match status" value="1"/>
</dbReference>
<reference evidence="7" key="1">
    <citation type="journal article" date="2019" name="Int. J. Syst. Evol. Microbiol.">
        <title>The Global Catalogue of Microorganisms (GCM) 10K type strain sequencing project: providing services to taxonomists for standard genome sequencing and annotation.</title>
        <authorList>
            <consortium name="The Broad Institute Genomics Platform"/>
            <consortium name="The Broad Institute Genome Sequencing Center for Infectious Disease"/>
            <person name="Wu L."/>
            <person name="Ma J."/>
        </authorList>
    </citation>
    <scope>NUCLEOTIDE SEQUENCE [LARGE SCALE GENOMIC DNA]</scope>
    <source>
        <strain evidence="7">JCM 17024</strain>
    </source>
</reference>
<feature type="compositionally biased region" description="Basic and acidic residues" evidence="4">
    <location>
        <begin position="1"/>
        <end position="13"/>
    </location>
</feature>
<dbReference type="EMBL" id="BAABCP010000001">
    <property type="protein sequence ID" value="GAA3931996.1"/>
    <property type="molecule type" value="Genomic_DNA"/>
</dbReference>
<dbReference type="SUPFAM" id="SSF46785">
    <property type="entry name" value="Winged helix' DNA-binding domain"/>
    <property type="match status" value="1"/>
</dbReference>
<dbReference type="InterPro" id="IPR039422">
    <property type="entry name" value="MarR/SlyA-like"/>
</dbReference>
<keyword evidence="1" id="KW-0805">Transcription regulation</keyword>
<dbReference type="PRINTS" id="PR00598">
    <property type="entry name" value="HTHMARR"/>
</dbReference>
<dbReference type="Gene3D" id="1.10.10.10">
    <property type="entry name" value="Winged helix-like DNA-binding domain superfamily/Winged helix DNA-binding domain"/>
    <property type="match status" value="1"/>
</dbReference>
<dbReference type="Pfam" id="PF12802">
    <property type="entry name" value="MarR_2"/>
    <property type="match status" value="1"/>
</dbReference>
<keyword evidence="7" id="KW-1185">Reference proteome</keyword>
<dbReference type="Proteomes" id="UP001501591">
    <property type="component" value="Unassembled WGS sequence"/>
</dbReference>
<dbReference type="InterPro" id="IPR000835">
    <property type="entry name" value="HTH_MarR-typ"/>
</dbReference>
<evidence type="ECO:0000313" key="6">
    <source>
        <dbReference type="EMBL" id="GAA3931996.1"/>
    </source>
</evidence>
<dbReference type="SMART" id="SM00347">
    <property type="entry name" value="HTH_MARR"/>
    <property type="match status" value="1"/>
</dbReference>
<comment type="caution">
    <text evidence="6">The sequence shown here is derived from an EMBL/GenBank/DDBJ whole genome shotgun (WGS) entry which is preliminary data.</text>
</comment>
<evidence type="ECO:0000259" key="5">
    <source>
        <dbReference type="PROSITE" id="PS50995"/>
    </source>
</evidence>
<keyword evidence="2" id="KW-0238">DNA-binding</keyword>
<evidence type="ECO:0000256" key="2">
    <source>
        <dbReference type="ARBA" id="ARBA00023125"/>
    </source>
</evidence>
<dbReference type="PROSITE" id="PS50995">
    <property type="entry name" value="HTH_MARR_2"/>
    <property type="match status" value="1"/>
</dbReference>